<reference evidence="1 2" key="1">
    <citation type="journal article" date="2019" name="Nat. Ecol. Evol.">
        <title>Megaphylogeny resolves global patterns of mushroom evolution.</title>
        <authorList>
            <person name="Varga T."/>
            <person name="Krizsan K."/>
            <person name="Foldi C."/>
            <person name="Dima B."/>
            <person name="Sanchez-Garcia M."/>
            <person name="Sanchez-Ramirez S."/>
            <person name="Szollosi G.J."/>
            <person name="Szarkandi J.G."/>
            <person name="Papp V."/>
            <person name="Albert L."/>
            <person name="Andreopoulos W."/>
            <person name="Angelini C."/>
            <person name="Antonin V."/>
            <person name="Barry K.W."/>
            <person name="Bougher N.L."/>
            <person name="Buchanan P."/>
            <person name="Buyck B."/>
            <person name="Bense V."/>
            <person name="Catcheside P."/>
            <person name="Chovatia M."/>
            <person name="Cooper J."/>
            <person name="Damon W."/>
            <person name="Desjardin D."/>
            <person name="Finy P."/>
            <person name="Geml J."/>
            <person name="Haridas S."/>
            <person name="Hughes K."/>
            <person name="Justo A."/>
            <person name="Karasinski D."/>
            <person name="Kautmanova I."/>
            <person name="Kiss B."/>
            <person name="Kocsube S."/>
            <person name="Kotiranta H."/>
            <person name="LaButti K.M."/>
            <person name="Lechner B.E."/>
            <person name="Liimatainen K."/>
            <person name="Lipzen A."/>
            <person name="Lukacs Z."/>
            <person name="Mihaltcheva S."/>
            <person name="Morgado L.N."/>
            <person name="Niskanen T."/>
            <person name="Noordeloos M.E."/>
            <person name="Ohm R.A."/>
            <person name="Ortiz-Santana B."/>
            <person name="Ovrebo C."/>
            <person name="Racz N."/>
            <person name="Riley R."/>
            <person name="Savchenko A."/>
            <person name="Shiryaev A."/>
            <person name="Soop K."/>
            <person name="Spirin V."/>
            <person name="Szebenyi C."/>
            <person name="Tomsovsky M."/>
            <person name="Tulloss R.E."/>
            <person name="Uehling J."/>
            <person name="Grigoriev I.V."/>
            <person name="Vagvolgyi C."/>
            <person name="Papp T."/>
            <person name="Martin F.M."/>
            <person name="Miettinen O."/>
            <person name="Hibbett D.S."/>
            <person name="Nagy L.G."/>
        </authorList>
    </citation>
    <scope>NUCLEOTIDE SEQUENCE [LARGE SCALE GENOMIC DNA]</scope>
    <source>
        <strain evidence="1 2">HHB13444</strain>
    </source>
</reference>
<dbReference type="Proteomes" id="UP000308197">
    <property type="component" value="Unassembled WGS sequence"/>
</dbReference>
<accession>A0A5C3PAR1</accession>
<organism evidence="1 2">
    <name type="scientific">Polyporus arcularius HHB13444</name>
    <dbReference type="NCBI Taxonomy" id="1314778"/>
    <lineage>
        <taxon>Eukaryota</taxon>
        <taxon>Fungi</taxon>
        <taxon>Dikarya</taxon>
        <taxon>Basidiomycota</taxon>
        <taxon>Agaricomycotina</taxon>
        <taxon>Agaricomycetes</taxon>
        <taxon>Polyporales</taxon>
        <taxon>Polyporaceae</taxon>
        <taxon>Polyporus</taxon>
    </lineage>
</organism>
<protein>
    <recommendedName>
        <fullName evidence="3">Reverse transcriptase zinc-binding domain-containing protein</fullName>
    </recommendedName>
</protein>
<dbReference type="AlphaFoldDB" id="A0A5C3PAR1"/>
<gene>
    <name evidence="1" type="ORF">K466DRAFT_622419</name>
</gene>
<evidence type="ECO:0000313" key="2">
    <source>
        <dbReference type="Proteomes" id="UP000308197"/>
    </source>
</evidence>
<dbReference type="STRING" id="1314778.A0A5C3PAR1"/>
<proteinExistence type="predicted"/>
<feature type="non-terminal residue" evidence="1">
    <location>
        <position position="1"/>
    </location>
</feature>
<evidence type="ECO:0000313" key="1">
    <source>
        <dbReference type="EMBL" id="TFK85300.1"/>
    </source>
</evidence>
<evidence type="ECO:0008006" key="3">
    <source>
        <dbReference type="Google" id="ProtNLM"/>
    </source>
</evidence>
<keyword evidence="2" id="KW-1185">Reference proteome</keyword>
<sequence length="171" mass="19655">RAHCQRCGDVETMRHVLFECRATGSDAVWELLQETWVLTGMQWRRMSWGTALGAACVVYEREDGSRAVAAEALWTILVTESLYLIWKLRCERVIQNDGEEPTLQEVSRRWYATIDRRLDLDRRSCASYLGKRALNAKTVASIWRPILEARDELPSNWVTDSGVLVGIKRGR</sequence>
<name>A0A5C3PAR1_9APHY</name>
<dbReference type="EMBL" id="ML211261">
    <property type="protein sequence ID" value="TFK85300.1"/>
    <property type="molecule type" value="Genomic_DNA"/>
</dbReference>
<dbReference type="InParanoid" id="A0A5C3PAR1"/>